<accession>S3DAB5</accession>
<dbReference type="KEGG" id="glz:GLAREA_00069"/>
<evidence type="ECO:0000256" key="1">
    <source>
        <dbReference type="SAM" id="SignalP"/>
    </source>
</evidence>
<feature type="chain" id="PRO_5004519661" evidence="1">
    <location>
        <begin position="22"/>
        <end position="238"/>
    </location>
</feature>
<sequence>MKFSLKLQSLILSLTATSITALPQVQPTNPPINPYAEHCPVPSTYTISAYTSTLNVTSNPDTTTNTVSLRMSYGSANLSASYGNGNFYCPRQGPRPINYGWGVGDQWRFSVLCDPNGLVIVGGDGKGMLDLRQWHYCDQAPKNGKYRYYTIESNAKAVDISSVLKCTTTNNMYTCTQPLTGPDSTVEIPVQAYTLGGTMGYLNIDQDGVMVPDCPQADSMRNPIVIQKEGCVHGLGSV</sequence>
<dbReference type="GeneID" id="19459129"/>
<feature type="signal peptide" evidence="1">
    <location>
        <begin position="1"/>
        <end position="21"/>
    </location>
</feature>
<keyword evidence="1" id="KW-0732">Signal</keyword>
<dbReference type="Proteomes" id="UP000016922">
    <property type="component" value="Unassembled WGS sequence"/>
</dbReference>
<dbReference type="RefSeq" id="XP_008083020.1">
    <property type="nucleotide sequence ID" value="XM_008084829.1"/>
</dbReference>
<dbReference type="AlphaFoldDB" id="S3DAB5"/>
<dbReference type="OrthoDB" id="10460157at2759"/>
<evidence type="ECO:0000313" key="2">
    <source>
        <dbReference type="EMBL" id="EPE28911.1"/>
    </source>
</evidence>
<protein>
    <submittedName>
        <fullName evidence="2">Uncharacterized protein</fullName>
    </submittedName>
</protein>
<dbReference type="EMBL" id="KE145367">
    <property type="protein sequence ID" value="EPE28911.1"/>
    <property type="molecule type" value="Genomic_DNA"/>
</dbReference>
<gene>
    <name evidence="2" type="ORF">GLAREA_00069</name>
</gene>
<name>S3DAB5_GLAL2</name>
<reference evidence="2 3" key="1">
    <citation type="journal article" date="2013" name="BMC Genomics">
        <title>Genomics-driven discovery of the pneumocandin biosynthetic gene cluster in the fungus Glarea lozoyensis.</title>
        <authorList>
            <person name="Chen L."/>
            <person name="Yue Q."/>
            <person name="Zhang X."/>
            <person name="Xiang M."/>
            <person name="Wang C."/>
            <person name="Li S."/>
            <person name="Che Y."/>
            <person name="Ortiz-Lopez F.J."/>
            <person name="Bills G.F."/>
            <person name="Liu X."/>
            <person name="An Z."/>
        </authorList>
    </citation>
    <scope>NUCLEOTIDE SEQUENCE [LARGE SCALE GENOMIC DNA]</scope>
    <source>
        <strain evidence="3">ATCC 20868 / MF5171</strain>
    </source>
</reference>
<dbReference type="HOGENOM" id="CLU_1165920_0_0_1"/>
<evidence type="ECO:0000313" key="3">
    <source>
        <dbReference type="Proteomes" id="UP000016922"/>
    </source>
</evidence>
<keyword evidence="3" id="KW-1185">Reference proteome</keyword>
<organism evidence="2 3">
    <name type="scientific">Glarea lozoyensis (strain ATCC 20868 / MF5171)</name>
    <dbReference type="NCBI Taxonomy" id="1116229"/>
    <lineage>
        <taxon>Eukaryota</taxon>
        <taxon>Fungi</taxon>
        <taxon>Dikarya</taxon>
        <taxon>Ascomycota</taxon>
        <taxon>Pezizomycotina</taxon>
        <taxon>Leotiomycetes</taxon>
        <taxon>Helotiales</taxon>
        <taxon>Helotiaceae</taxon>
        <taxon>Glarea</taxon>
    </lineage>
</organism>
<proteinExistence type="predicted"/>